<keyword evidence="2" id="KW-1185">Reference proteome</keyword>
<sequence>MLVRLHSLPPPPSSHSPLCLLPALRSPLSTPPSMRVAYPLLPFHPFVMTMRYETRPCDTRRCNMRLRCEAR</sequence>
<dbReference type="AlphaFoldDB" id="A0A0C9YTP0"/>
<dbReference type="EMBL" id="KN833772">
    <property type="protein sequence ID" value="KIK20056.1"/>
    <property type="molecule type" value="Genomic_DNA"/>
</dbReference>
<dbReference type="Proteomes" id="UP000054018">
    <property type="component" value="Unassembled WGS sequence"/>
</dbReference>
<reference evidence="1 2" key="1">
    <citation type="submission" date="2014-04" db="EMBL/GenBank/DDBJ databases">
        <authorList>
            <consortium name="DOE Joint Genome Institute"/>
            <person name="Kuo A."/>
            <person name="Kohler A."/>
            <person name="Costa M.D."/>
            <person name="Nagy L.G."/>
            <person name="Floudas D."/>
            <person name="Copeland A."/>
            <person name="Barry K.W."/>
            <person name="Cichocki N."/>
            <person name="Veneault-Fourrey C."/>
            <person name="LaButti K."/>
            <person name="Lindquist E.A."/>
            <person name="Lipzen A."/>
            <person name="Lundell T."/>
            <person name="Morin E."/>
            <person name="Murat C."/>
            <person name="Sun H."/>
            <person name="Tunlid A."/>
            <person name="Henrissat B."/>
            <person name="Grigoriev I.V."/>
            <person name="Hibbett D.S."/>
            <person name="Martin F."/>
            <person name="Nordberg H.P."/>
            <person name="Cantor M.N."/>
            <person name="Hua S.X."/>
        </authorList>
    </citation>
    <scope>NUCLEOTIDE SEQUENCE [LARGE SCALE GENOMIC DNA]</scope>
    <source>
        <strain evidence="1 2">441</strain>
    </source>
</reference>
<organism evidence="1 2">
    <name type="scientific">Pisolithus microcarpus 441</name>
    <dbReference type="NCBI Taxonomy" id="765257"/>
    <lineage>
        <taxon>Eukaryota</taxon>
        <taxon>Fungi</taxon>
        <taxon>Dikarya</taxon>
        <taxon>Basidiomycota</taxon>
        <taxon>Agaricomycotina</taxon>
        <taxon>Agaricomycetes</taxon>
        <taxon>Agaricomycetidae</taxon>
        <taxon>Boletales</taxon>
        <taxon>Sclerodermatineae</taxon>
        <taxon>Pisolithaceae</taxon>
        <taxon>Pisolithus</taxon>
    </lineage>
</organism>
<gene>
    <name evidence="1" type="ORF">PISMIDRAFT_682558</name>
</gene>
<proteinExistence type="predicted"/>
<dbReference type="HOGENOM" id="CLU_2741023_0_0_1"/>
<name>A0A0C9YTP0_9AGAM</name>
<evidence type="ECO:0000313" key="2">
    <source>
        <dbReference type="Proteomes" id="UP000054018"/>
    </source>
</evidence>
<evidence type="ECO:0000313" key="1">
    <source>
        <dbReference type="EMBL" id="KIK20056.1"/>
    </source>
</evidence>
<accession>A0A0C9YTP0</accession>
<reference evidence="2" key="2">
    <citation type="submission" date="2015-01" db="EMBL/GenBank/DDBJ databases">
        <title>Evolutionary Origins and Diversification of the Mycorrhizal Mutualists.</title>
        <authorList>
            <consortium name="DOE Joint Genome Institute"/>
            <consortium name="Mycorrhizal Genomics Consortium"/>
            <person name="Kohler A."/>
            <person name="Kuo A."/>
            <person name="Nagy L.G."/>
            <person name="Floudas D."/>
            <person name="Copeland A."/>
            <person name="Barry K.W."/>
            <person name="Cichocki N."/>
            <person name="Veneault-Fourrey C."/>
            <person name="LaButti K."/>
            <person name="Lindquist E.A."/>
            <person name="Lipzen A."/>
            <person name="Lundell T."/>
            <person name="Morin E."/>
            <person name="Murat C."/>
            <person name="Riley R."/>
            <person name="Ohm R."/>
            <person name="Sun H."/>
            <person name="Tunlid A."/>
            <person name="Henrissat B."/>
            <person name="Grigoriev I.V."/>
            <person name="Hibbett D.S."/>
            <person name="Martin F."/>
        </authorList>
    </citation>
    <scope>NUCLEOTIDE SEQUENCE [LARGE SCALE GENOMIC DNA]</scope>
    <source>
        <strain evidence="2">441</strain>
    </source>
</reference>
<protein>
    <submittedName>
        <fullName evidence="1">Uncharacterized protein</fullName>
    </submittedName>
</protein>